<sequence>MRQNLFLGWGLLWVMLFTFYSCSNEMDSDSESDEEAVNLKLSADSVLTRGNLWGEETPIEWAETVEGTGRFVPGEIFYFYFDKKPESKNDEDAGYYAFF</sequence>
<protein>
    <submittedName>
        <fullName evidence="1">Uncharacterized protein</fullName>
    </submittedName>
</protein>
<dbReference type="AlphaFoldDB" id="A0A6N2THV6"/>
<dbReference type="PROSITE" id="PS51257">
    <property type="entry name" value="PROKAR_LIPOPROTEIN"/>
    <property type="match status" value="1"/>
</dbReference>
<reference evidence="1" key="1">
    <citation type="submission" date="2019-11" db="EMBL/GenBank/DDBJ databases">
        <authorList>
            <person name="Feng L."/>
        </authorList>
    </citation>
    <scope>NUCLEOTIDE SEQUENCE</scope>
    <source>
        <strain evidence="1">BfaecisLFYP10</strain>
    </source>
</reference>
<gene>
    <name evidence="1" type="ORF">BFLFYP10_01257</name>
</gene>
<organism evidence="1">
    <name type="scientific">Bacteroides faecis</name>
    <dbReference type="NCBI Taxonomy" id="674529"/>
    <lineage>
        <taxon>Bacteria</taxon>
        <taxon>Pseudomonadati</taxon>
        <taxon>Bacteroidota</taxon>
        <taxon>Bacteroidia</taxon>
        <taxon>Bacteroidales</taxon>
        <taxon>Bacteroidaceae</taxon>
        <taxon>Bacteroides</taxon>
    </lineage>
</organism>
<dbReference type="RefSeq" id="WP_156729519.1">
    <property type="nucleotide sequence ID" value="NZ_CACRSZ010000037.1"/>
</dbReference>
<evidence type="ECO:0000313" key="1">
    <source>
        <dbReference type="EMBL" id="VYT03581.1"/>
    </source>
</evidence>
<dbReference type="EMBL" id="CACRSZ010000037">
    <property type="protein sequence ID" value="VYT03581.1"/>
    <property type="molecule type" value="Genomic_DNA"/>
</dbReference>
<proteinExistence type="predicted"/>
<name>A0A6N2THV6_9BACE</name>
<accession>A0A6N2THV6</accession>